<proteinExistence type="predicted"/>
<dbReference type="AlphaFoldDB" id="A0A1G6WJ66"/>
<evidence type="ECO:0000256" key="1">
    <source>
        <dbReference type="ARBA" id="ARBA00017378"/>
    </source>
</evidence>
<organism evidence="9 10">
    <name type="scientific">Kordiimonas lacus</name>
    <dbReference type="NCBI Taxonomy" id="637679"/>
    <lineage>
        <taxon>Bacteria</taxon>
        <taxon>Pseudomonadati</taxon>
        <taxon>Pseudomonadota</taxon>
        <taxon>Alphaproteobacteria</taxon>
        <taxon>Kordiimonadales</taxon>
        <taxon>Kordiimonadaceae</taxon>
        <taxon>Kordiimonas</taxon>
    </lineage>
</organism>
<dbReference type="PANTHER" id="PTHR43833">
    <property type="entry name" value="POTASSIUM CHANNEL PROTEIN 2-RELATED-RELATED"/>
    <property type="match status" value="1"/>
</dbReference>
<gene>
    <name evidence="9" type="ORF">SAMN04488071_1104</name>
</gene>
<dbReference type="Gene3D" id="3.40.50.720">
    <property type="entry name" value="NAD(P)-binding Rossmann-like Domain"/>
    <property type="match status" value="2"/>
</dbReference>
<keyword evidence="3" id="KW-0633">Potassium transport</keyword>
<dbReference type="InterPro" id="IPR003148">
    <property type="entry name" value="RCK_N"/>
</dbReference>
<feature type="domain" description="RCK C-terminal" evidence="8">
    <location>
        <begin position="144"/>
        <end position="229"/>
    </location>
</feature>
<dbReference type="Pfam" id="PF02080">
    <property type="entry name" value="TrkA_C"/>
    <property type="match status" value="2"/>
</dbReference>
<evidence type="ECO:0000256" key="6">
    <source>
        <dbReference type="ARBA" id="ARBA00023065"/>
    </source>
</evidence>
<dbReference type="InterPro" id="IPR036721">
    <property type="entry name" value="RCK_C_sf"/>
</dbReference>
<evidence type="ECO:0000313" key="10">
    <source>
        <dbReference type="Proteomes" id="UP000183685"/>
    </source>
</evidence>
<keyword evidence="4" id="KW-0630">Potassium</keyword>
<dbReference type="InterPro" id="IPR036291">
    <property type="entry name" value="NAD(P)-bd_dom_sf"/>
</dbReference>
<dbReference type="OrthoDB" id="9775180at2"/>
<dbReference type="PROSITE" id="PS51202">
    <property type="entry name" value="RCK_C"/>
    <property type="match status" value="2"/>
</dbReference>
<accession>A0A1G6WJ66</accession>
<dbReference type="NCBIfam" id="NF007039">
    <property type="entry name" value="PRK09496.3-2"/>
    <property type="match status" value="1"/>
</dbReference>
<dbReference type="EMBL" id="FNAK01000002">
    <property type="protein sequence ID" value="SDD65116.1"/>
    <property type="molecule type" value="Genomic_DNA"/>
</dbReference>
<dbReference type="NCBIfam" id="NF007031">
    <property type="entry name" value="PRK09496.1-2"/>
    <property type="match status" value="1"/>
</dbReference>
<feature type="domain" description="RCK C-terminal" evidence="8">
    <location>
        <begin position="372"/>
        <end position="453"/>
    </location>
</feature>
<dbReference type="STRING" id="637679.GCA_001550055_02819"/>
<reference evidence="9 10" key="1">
    <citation type="submission" date="2016-10" db="EMBL/GenBank/DDBJ databases">
        <authorList>
            <person name="de Groot N.N."/>
        </authorList>
    </citation>
    <scope>NUCLEOTIDE SEQUENCE [LARGE SCALE GENOMIC DNA]</scope>
    <source>
        <strain evidence="9 10">CGMCC 1.9109</strain>
    </source>
</reference>
<dbReference type="SUPFAM" id="SSF116726">
    <property type="entry name" value="TrkA C-terminal domain-like"/>
    <property type="match status" value="2"/>
</dbReference>
<dbReference type="PRINTS" id="PR00335">
    <property type="entry name" value="KUPTAKETRKA"/>
</dbReference>
<name>A0A1G6WJ66_9PROT</name>
<dbReference type="InterPro" id="IPR050721">
    <property type="entry name" value="Trk_Ktr_HKT_K-transport"/>
</dbReference>
<dbReference type="NCBIfam" id="NF007030">
    <property type="entry name" value="PRK09496.1-1"/>
    <property type="match status" value="1"/>
</dbReference>
<evidence type="ECO:0000256" key="4">
    <source>
        <dbReference type="ARBA" id="ARBA00022958"/>
    </source>
</evidence>
<dbReference type="Pfam" id="PF02254">
    <property type="entry name" value="TrkA_N"/>
    <property type="match status" value="2"/>
</dbReference>
<dbReference type="Proteomes" id="UP000183685">
    <property type="component" value="Unassembled WGS sequence"/>
</dbReference>
<keyword evidence="5" id="KW-0520">NAD</keyword>
<protein>
    <recommendedName>
        <fullName evidence="1">Trk system potassium uptake protein TrkA</fullName>
    </recommendedName>
</protein>
<dbReference type="InterPro" id="IPR006036">
    <property type="entry name" value="K_uptake_TrkA"/>
</dbReference>
<dbReference type="RefSeq" id="WP_068306195.1">
    <property type="nucleotide sequence ID" value="NZ_FNAK01000002.1"/>
</dbReference>
<dbReference type="SUPFAM" id="SSF51735">
    <property type="entry name" value="NAD(P)-binding Rossmann-fold domains"/>
    <property type="match status" value="2"/>
</dbReference>
<keyword evidence="10" id="KW-1185">Reference proteome</keyword>
<dbReference type="PROSITE" id="PS51201">
    <property type="entry name" value="RCK_N"/>
    <property type="match status" value="2"/>
</dbReference>
<evidence type="ECO:0000256" key="2">
    <source>
        <dbReference type="ARBA" id="ARBA00022448"/>
    </source>
</evidence>
<dbReference type="PANTHER" id="PTHR43833:SF5">
    <property type="entry name" value="TRK SYSTEM POTASSIUM UPTAKE PROTEIN TRKA"/>
    <property type="match status" value="1"/>
</dbReference>
<dbReference type="NCBIfam" id="NF007032">
    <property type="entry name" value="PRK09496.1-4"/>
    <property type="match status" value="1"/>
</dbReference>
<sequence>MKVIVCGAGQVGFNIAKHLADQQNDVTVIDRSPDLIRKISESLDVQALVGHASDPSMLDRAGASDAELLIAVTWSDEVNMVACQVASSLFSVPTKVARIRNQTYLKPTWGDLFSRENMPIDVIISPELEVAEALRRRLEVPGAFNMVPFVDGRVRMIGLVLDENCPVVDTPLRQLTELFPNLQTTVTAVVRGERIFVPRSDDQLQAGDAIYIAVETGTTERAMAVFGHEEKAAQRIVIVGGGNIGLFLAQQLEGNASVSNLKIIEYDKKRAELIAEKLARTVVINGDALDREILQEANIAQTDTIVSVANDDEVNILSSLLAKQQGCPRAITLMNNPIYGSLVGSLGIDVALDPRETTVSSIVRHIRRGRIRDLYSIFEGKAEIIEAEVLEGSEVAGRSIGELRLHGDVKFGMIVRGEDAITPSADTVLMGEDRVVILALSEAVKKIEQLFSARADIF</sequence>
<evidence type="ECO:0000256" key="3">
    <source>
        <dbReference type="ARBA" id="ARBA00022538"/>
    </source>
</evidence>
<feature type="domain" description="RCK N-terminal" evidence="7">
    <location>
        <begin position="1"/>
        <end position="124"/>
    </location>
</feature>
<feature type="domain" description="RCK N-terminal" evidence="7">
    <location>
        <begin position="233"/>
        <end position="352"/>
    </location>
</feature>
<evidence type="ECO:0000313" key="9">
    <source>
        <dbReference type="EMBL" id="SDD65116.1"/>
    </source>
</evidence>
<evidence type="ECO:0000259" key="7">
    <source>
        <dbReference type="PROSITE" id="PS51201"/>
    </source>
</evidence>
<evidence type="ECO:0000256" key="5">
    <source>
        <dbReference type="ARBA" id="ARBA00023027"/>
    </source>
</evidence>
<dbReference type="Gene3D" id="3.30.70.1450">
    <property type="entry name" value="Regulator of K+ conductance, C-terminal domain"/>
    <property type="match status" value="2"/>
</dbReference>
<evidence type="ECO:0000259" key="8">
    <source>
        <dbReference type="PROSITE" id="PS51202"/>
    </source>
</evidence>
<dbReference type="InterPro" id="IPR006037">
    <property type="entry name" value="RCK_C"/>
</dbReference>
<dbReference type="GO" id="GO:0015079">
    <property type="term" value="F:potassium ion transmembrane transporter activity"/>
    <property type="evidence" value="ECO:0007669"/>
    <property type="project" value="InterPro"/>
</dbReference>
<dbReference type="GO" id="GO:0005886">
    <property type="term" value="C:plasma membrane"/>
    <property type="evidence" value="ECO:0007669"/>
    <property type="project" value="InterPro"/>
</dbReference>
<keyword evidence="6" id="KW-0406">Ion transport</keyword>
<keyword evidence="2" id="KW-0813">Transport</keyword>